<reference evidence="2 3" key="1">
    <citation type="submission" date="2019-08" db="EMBL/GenBank/DDBJ databases">
        <title>Deep-cultivation of Planctomycetes and their phenomic and genomic characterization uncovers novel biology.</title>
        <authorList>
            <person name="Wiegand S."/>
            <person name="Jogler M."/>
            <person name="Boedeker C."/>
            <person name="Pinto D."/>
            <person name="Vollmers J."/>
            <person name="Rivas-Marin E."/>
            <person name="Kohn T."/>
            <person name="Peeters S.H."/>
            <person name="Heuer A."/>
            <person name="Rast P."/>
            <person name="Oberbeckmann S."/>
            <person name="Bunk B."/>
            <person name="Jeske O."/>
            <person name="Meyerdierks A."/>
            <person name="Storesund J.E."/>
            <person name="Kallscheuer N."/>
            <person name="Luecker S."/>
            <person name="Lage O.M."/>
            <person name="Pohl T."/>
            <person name="Merkel B.J."/>
            <person name="Hornburger P."/>
            <person name="Mueller R.-W."/>
            <person name="Bruemmer F."/>
            <person name="Labrenz M."/>
            <person name="Spormann A.M."/>
            <person name="Op Den Camp H."/>
            <person name="Overmann J."/>
            <person name="Amann R."/>
            <person name="Jetten M.S.M."/>
            <person name="Mascher T."/>
            <person name="Medema M.H."/>
            <person name="Devos D.P."/>
            <person name="Kaster A.-K."/>
            <person name="Ovreas L."/>
            <person name="Rohde M."/>
            <person name="Galperin M.Y."/>
            <person name="Jogler C."/>
        </authorList>
    </citation>
    <scope>NUCLEOTIDE SEQUENCE [LARGE SCALE GENOMIC DNA]</scope>
    <source>
        <strain evidence="2 3">LF1</strain>
    </source>
</reference>
<protein>
    <submittedName>
        <fullName evidence="2">Uncharacterized protein</fullName>
    </submittedName>
</protein>
<feature type="transmembrane region" description="Helical" evidence="1">
    <location>
        <begin position="196"/>
        <end position="219"/>
    </location>
</feature>
<proteinExistence type="predicted"/>
<evidence type="ECO:0000313" key="2">
    <source>
        <dbReference type="EMBL" id="KAA1262522.1"/>
    </source>
</evidence>
<feature type="transmembrane region" description="Helical" evidence="1">
    <location>
        <begin position="251"/>
        <end position="271"/>
    </location>
</feature>
<comment type="caution">
    <text evidence="2">The sequence shown here is derived from an EMBL/GenBank/DDBJ whole genome shotgun (WGS) entry which is preliminary data.</text>
</comment>
<dbReference type="EMBL" id="VRLW01000001">
    <property type="protein sequence ID" value="KAA1262522.1"/>
    <property type="molecule type" value="Genomic_DNA"/>
</dbReference>
<name>A0A5B1CQ52_9BACT</name>
<feature type="transmembrane region" description="Helical" evidence="1">
    <location>
        <begin position="160"/>
        <end position="184"/>
    </location>
</feature>
<keyword evidence="1" id="KW-0812">Transmembrane</keyword>
<evidence type="ECO:0000313" key="3">
    <source>
        <dbReference type="Proteomes" id="UP000322699"/>
    </source>
</evidence>
<keyword evidence="3" id="KW-1185">Reference proteome</keyword>
<feature type="transmembrane region" description="Helical" evidence="1">
    <location>
        <begin position="51"/>
        <end position="72"/>
    </location>
</feature>
<accession>A0A5B1CQ52</accession>
<feature type="transmembrane region" description="Helical" evidence="1">
    <location>
        <begin position="306"/>
        <end position="326"/>
    </location>
</feature>
<dbReference type="Proteomes" id="UP000322699">
    <property type="component" value="Unassembled WGS sequence"/>
</dbReference>
<keyword evidence="1" id="KW-1133">Transmembrane helix</keyword>
<feature type="transmembrane region" description="Helical" evidence="1">
    <location>
        <begin position="110"/>
        <end position="131"/>
    </location>
</feature>
<evidence type="ECO:0000256" key="1">
    <source>
        <dbReference type="SAM" id="Phobius"/>
    </source>
</evidence>
<gene>
    <name evidence="2" type="ORF">LF1_50870</name>
</gene>
<dbReference type="AlphaFoldDB" id="A0A5B1CQ52"/>
<dbReference type="OrthoDB" id="253333at2"/>
<dbReference type="RefSeq" id="WP_068258339.1">
    <property type="nucleotide sequence ID" value="NZ_LWSK01000004.1"/>
</dbReference>
<sequence>MTAEEVPDQIPTKVHAGYQLESGLLGRVRDWIDLFGPLRLVRVMRISVSPIALFVVAAVYLVWQFGFVTFLHPKVHWGGIGNPVYDDLALVGFSFNPTSLWFVFNRPDPWASFLLVSWSLVLWTPVALYLARQGGLLTADRTMEDVGSLLKRSLRRTPSAWLTAIVPTLCSAAIGLMVMLLSLLLQLSHGLFFLEWPLAIAITCISIPIGLLLFGSFVATPLAMASISNERQADPLDSLSRGYEALYRRPLHLIFSTLTAIVLVAVVWLITSGVSGLASVSAGLFTDITGTSRDQQLLIQHCIAELPTIVALTTWLAMVGGIYLLARHDTGGQEVEDLWMPEKPTPPPMPQPSR</sequence>
<organism evidence="2 3">
    <name type="scientific">Rubripirellula obstinata</name>
    <dbReference type="NCBI Taxonomy" id="406547"/>
    <lineage>
        <taxon>Bacteria</taxon>
        <taxon>Pseudomonadati</taxon>
        <taxon>Planctomycetota</taxon>
        <taxon>Planctomycetia</taxon>
        <taxon>Pirellulales</taxon>
        <taxon>Pirellulaceae</taxon>
        <taxon>Rubripirellula</taxon>
    </lineage>
</organism>
<keyword evidence="1" id="KW-0472">Membrane</keyword>